<dbReference type="PROSITE" id="PS00198">
    <property type="entry name" value="4FE4S_FER_1"/>
    <property type="match status" value="2"/>
</dbReference>
<dbReference type="PANTHER" id="PTHR43122">
    <property type="entry name" value="FERREDOXIN SUBUNIT OF PYRUVATE:FLAVODOXIN OXIDOREDUCTASE-RELATED"/>
    <property type="match status" value="1"/>
</dbReference>
<keyword evidence="1" id="KW-0479">Metal-binding</keyword>
<dbReference type="AlphaFoldDB" id="A0A1S2LTL7"/>
<proteinExistence type="predicted"/>
<dbReference type="GO" id="GO:0046872">
    <property type="term" value="F:metal ion binding"/>
    <property type="evidence" value="ECO:0007669"/>
    <property type="project" value="UniProtKB-KW"/>
</dbReference>
<dbReference type="Pfam" id="PF12838">
    <property type="entry name" value="Fer4_7"/>
    <property type="match status" value="1"/>
</dbReference>
<gene>
    <name evidence="5" type="ORF">BKP35_02555</name>
</gene>
<dbReference type="Proteomes" id="UP000180098">
    <property type="component" value="Unassembled WGS sequence"/>
</dbReference>
<dbReference type="PROSITE" id="PS51379">
    <property type="entry name" value="4FE4S_FER_2"/>
    <property type="match status" value="2"/>
</dbReference>
<feature type="domain" description="4Fe-4S ferredoxin-type" evidence="4">
    <location>
        <begin position="40"/>
        <end position="69"/>
    </location>
</feature>
<evidence type="ECO:0000256" key="2">
    <source>
        <dbReference type="ARBA" id="ARBA00023004"/>
    </source>
</evidence>
<accession>A0A1S2LTL7</accession>
<dbReference type="InterPro" id="IPR017896">
    <property type="entry name" value="4Fe4S_Fe-S-bd"/>
</dbReference>
<dbReference type="OrthoDB" id="9804603at2"/>
<evidence type="ECO:0000313" key="5">
    <source>
        <dbReference type="EMBL" id="OIJ15889.1"/>
    </source>
</evidence>
<evidence type="ECO:0000313" key="6">
    <source>
        <dbReference type="Proteomes" id="UP000180098"/>
    </source>
</evidence>
<dbReference type="Gene3D" id="3.30.70.20">
    <property type="match status" value="1"/>
</dbReference>
<keyword evidence="2" id="KW-0408">Iron</keyword>
<reference evidence="5 6" key="1">
    <citation type="submission" date="2016-10" db="EMBL/GenBank/DDBJ databases">
        <title>Draft genome sequences of four alkaliphilic bacteria belonging to the Anaerobacillus genus.</title>
        <authorList>
            <person name="Bassil N.M."/>
            <person name="Lloyd J.R."/>
        </authorList>
    </citation>
    <scope>NUCLEOTIDE SEQUENCE [LARGE SCALE GENOMIC DNA]</scope>
    <source>
        <strain evidence="5 6">DSM 15340</strain>
    </source>
</reference>
<dbReference type="PANTHER" id="PTHR43122:SF2">
    <property type="entry name" value="FERREDOXIN SUBUNIT OF PYRUVATE:FLAVODOXIN OXIDOREDUCTASE"/>
    <property type="match status" value="1"/>
</dbReference>
<keyword evidence="6" id="KW-1185">Reference proteome</keyword>
<comment type="caution">
    <text evidence="5">The sequence shown here is derived from an EMBL/GenBank/DDBJ whole genome shotgun (WGS) entry which is preliminary data.</text>
</comment>
<protein>
    <submittedName>
        <fullName evidence="5">2-oxoacid:acceptor oxidoreductase</fullName>
    </submittedName>
</protein>
<keyword evidence="3" id="KW-0411">Iron-sulfur</keyword>
<dbReference type="InterPro" id="IPR017900">
    <property type="entry name" value="4Fe4S_Fe_S_CS"/>
</dbReference>
<dbReference type="GO" id="GO:0051536">
    <property type="term" value="F:iron-sulfur cluster binding"/>
    <property type="evidence" value="ECO:0007669"/>
    <property type="project" value="UniProtKB-KW"/>
</dbReference>
<sequence>MNKKVIFNEDMCKGCALCVKVCPKNIIEISETINLKGYHPAHVVNQDACISCAACGRICPDGVITVYRPIQRKSAS</sequence>
<name>A0A1S2LTL7_9BACI</name>
<organism evidence="5 6">
    <name type="scientific">Anaerobacillus arseniciselenatis</name>
    <dbReference type="NCBI Taxonomy" id="85682"/>
    <lineage>
        <taxon>Bacteria</taxon>
        <taxon>Bacillati</taxon>
        <taxon>Bacillota</taxon>
        <taxon>Bacilli</taxon>
        <taxon>Bacillales</taxon>
        <taxon>Bacillaceae</taxon>
        <taxon>Anaerobacillus</taxon>
    </lineage>
</organism>
<feature type="domain" description="4Fe-4S ferredoxin-type" evidence="4">
    <location>
        <begin position="3"/>
        <end position="32"/>
    </location>
</feature>
<dbReference type="EMBL" id="MLQQ01000001">
    <property type="protein sequence ID" value="OIJ15889.1"/>
    <property type="molecule type" value="Genomic_DNA"/>
</dbReference>
<dbReference type="SUPFAM" id="SSF54862">
    <property type="entry name" value="4Fe-4S ferredoxins"/>
    <property type="match status" value="1"/>
</dbReference>
<dbReference type="RefSeq" id="WP_071311814.1">
    <property type="nucleotide sequence ID" value="NZ_MLQQ01000001.1"/>
</dbReference>
<evidence type="ECO:0000259" key="4">
    <source>
        <dbReference type="PROSITE" id="PS51379"/>
    </source>
</evidence>
<evidence type="ECO:0000256" key="3">
    <source>
        <dbReference type="ARBA" id="ARBA00023014"/>
    </source>
</evidence>
<evidence type="ECO:0000256" key="1">
    <source>
        <dbReference type="ARBA" id="ARBA00022723"/>
    </source>
</evidence>